<evidence type="ECO:0000313" key="1">
    <source>
        <dbReference type="EMBL" id="KKK66084.1"/>
    </source>
</evidence>
<comment type="caution">
    <text evidence="1">The sequence shown here is derived from an EMBL/GenBank/DDBJ whole genome shotgun (WGS) entry which is preliminary data.</text>
</comment>
<gene>
    <name evidence="1" type="ORF">LCGC14_2967630</name>
</gene>
<dbReference type="EMBL" id="LAZR01060249">
    <property type="protein sequence ID" value="KKK66084.1"/>
    <property type="molecule type" value="Genomic_DNA"/>
</dbReference>
<dbReference type="AlphaFoldDB" id="A0A0F8ZI38"/>
<name>A0A0F8ZI38_9ZZZZ</name>
<accession>A0A0F8ZI38</accession>
<sequence>MGIRKCFRCGKELEFENYIKNSGPKTVEHFTKIWNSEYIELY</sequence>
<protein>
    <submittedName>
        <fullName evidence="1">Uncharacterized protein</fullName>
    </submittedName>
</protein>
<reference evidence="1" key="1">
    <citation type="journal article" date="2015" name="Nature">
        <title>Complex archaea that bridge the gap between prokaryotes and eukaryotes.</title>
        <authorList>
            <person name="Spang A."/>
            <person name="Saw J.H."/>
            <person name="Jorgensen S.L."/>
            <person name="Zaremba-Niedzwiedzka K."/>
            <person name="Martijn J."/>
            <person name="Lind A.E."/>
            <person name="van Eijk R."/>
            <person name="Schleper C."/>
            <person name="Guy L."/>
            <person name="Ettema T.J."/>
        </authorList>
    </citation>
    <scope>NUCLEOTIDE SEQUENCE</scope>
</reference>
<organism evidence="1">
    <name type="scientific">marine sediment metagenome</name>
    <dbReference type="NCBI Taxonomy" id="412755"/>
    <lineage>
        <taxon>unclassified sequences</taxon>
        <taxon>metagenomes</taxon>
        <taxon>ecological metagenomes</taxon>
    </lineage>
</organism>
<feature type="non-terminal residue" evidence="1">
    <location>
        <position position="42"/>
    </location>
</feature>
<proteinExistence type="predicted"/>